<accession>A0A1W6WZ85</accession>
<reference evidence="1 2" key="1">
    <citation type="submission" date="2017-04" db="EMBL/GenBank/DDBJ databases">
        <title>Complete Genome Sequence of Bacillus thuringiensis type Strain ATCC 10792.</title>
        <authorList>
            <person name="Oh D.-H."/>
            <person name="Park B.-J."/>
            <person name="Shuai W."/>
            <person name="Chelliah R."/>
        </authorList>
    </citation>
    <scope>NUCLEOTIDE SEQUENCE [LARGE SCALE GENOMIC DNA]</scope>
    <source>
        <strain evidence="1 2">ATCC 10792</strain>
        <plasmid evidence="1 2">poh5</plasmid>
    </source>
</reference>
<protein>
    <submittedName>
        <fullName evidence="1">Uncharacterized protein</fullName>
    </submittedName>
</protein>
<gene>
    <name evidence="1" type="ORF">CAB88_33330</name>
</gene>
<keyword evidence="1" id="KW-0614">Plasmid</keyword>
<dbReference type="GeneID" id="67470658"/>
<keyword evidence="2" id="KW-1185">Reference proteome</keyword>
<organism evidence="1 2">
    <name type="scientific">Bacillus thuringiensis</name>
    <dbReference type="NCBI Taxonomy" id="1428"/>
    <lineage>
        <taxon>Bacteria</taxon>
        <taxon>Bacillati</taxon>
        <taxon>Bacillota</taxon>
        <taxon>Bacilli</taxon>
        <taxon>Bacillales</taxon>
        <taxon>Bacillaceae</taxon>
        <taxon>Bacillus</taxon>
        <taxon>Bacillus cereus group</taxon>
    </lineage>
</organism>
<dbReference type="Proteomes" id="UP000194143">
    <property type="component" value="Plasmid poh5"/>
</dbReference>
<dbReference type="AlphaFoldDB" id="A0A1W6WZ85"/>
<dbReference type="RefSeq" id="WP_001176491.1">
    <property type="nucleotide sequence ID" value="NZ_CP021066.1"/>
</dbReference>
<sequence length="101" mass="11594">MQLMKVMLTGCKKVDFTNDNNERIEGVNIHFLTTTDNSEQSGFGYLPSKVFFRKEFIEKFSSLNYPIVAEAIIAFNMSPRGIQTKISDFNILEEFPFTALK</sequence>
<evidence type="ECO:0000313" key="1">
    <source>
        <dbReference type="EMBL" id="ARP61878.1"/>
    </source>
</evidence>
<name>A0A1W6WZ85_BACTU</name>
<geneLocation type="plasmid" evidence="1 2">
    <name>poh5</name>
</geneLocation>
<evidence type="ECO:0000313" key="2">
    <source>
        <dbReference type="Proteomes" id="UP000194143"/>
    </source>
</evidence>
<proteinExistence type="predicted"/>
<dbReference type="EMBL" id="CP021066">
    <property type="protein sequence ID" value="ARP61878.1"/>
    <property type="molecule type" value="Genomic_DNA"/>
</dbReference>